<organism evidence="7 8">
    <name type="scientific">Umezawaea tangerina</name>
    <dbReference type="NCBI Taxonomy" id="84725"/>
    <lineage>
        <taxon>Bacteria</taxon>
        <taxon>Bacillati</taxon>
        <taxon>Actinomycetota</taxon>
        <taxon>Actinomycetes</taxon>
        <taxon>Pseudonocardiales</taxon>
        <taxon>Pseudonocardiaceae</taxon>
        <taxon>Umezawaea</taxon>
    </lineage>
</organism>
<dbReference type="InterPro" id="IPR001647">
    <property type="entry name" value="HTH_TetR"/>
</dbReference>
<dbReference type="GO" id="GO:0000976">
    <property type="term" value="F:transcription cis-regulatory region binding"/>
    <property type="evidence" value="ECO:0007669"/>
    <property type="project" value="TreeGrafter"/>
</dbReference>
<keyword evidence="2" id="KW-0805">Transcription regulation</keyword>
<dbReference type="SUPFAM" id="SSF48498">
    <property type="entry name" value="Tetracyclin repressor-like, C-terminal domain"/>
    <property type="match status" value="1"/>
</dbReference>
<name>A0A2T0T016_9PSEU</name>
<evidence type="ECO:0000256" key="5">
    <source>
        <dbReference type="PROSITE-ProRule" id="PRU00335"/>
    </source>
</evidence>
<feature type="DNA-binding region" description="H-T-H motif" evidence="5">
    <location>
        <begin position="29"/>
        <end position="48"/>
    </location>
</feature>
<evidence type="ECO:0000256" key="2">
    <source>
        <dbReference type="ARBA" id="ARBA00023015"/>
    </source>
</evidence>
<sequence length="218" mass="23542">MARREPLTRDRILAAALALVDEEGLPGLSMRRLAKVLGVEAMALYNHVANKTEILDGLAEHVFAEIERADPALPWAERVRATVMGTYRALRRHPVVPLALATDQANPTSLRALQPLDDLIGALTEAGFDDDGTRRALGSLNSLVFGSLLLTTAGFARDQVGHAEQEQMDVYVRRVNPATLPNFARVLPALMAGDPEQDFEKALDMLMAGIEAAAPSPG</sequence>
<gene>
    <name evidence="7" type="ORF">CLV43_108410</name>
</gene>
<dbReference type="PANTHER" id="PTHR30055:SF151">
    <property type="entry name" value="TRANSCRIPTIONAL REGULATORY PROTEIN"/>
    <property type="match status" value="1"/>
</dbReference>
<feature type="domain" description="HTH tetR-type" evidence="6">
    <location>
        <begin position="6"/>
        <end position="66"/>
    </location>
</feature>
<dbReference type="GO" id="GO:0045892">
    <property type="term" value="P:negative regulation of DNA-templated transcription"/>
    <property type="evidence" value="ECO:0007669"/>
    <property type="project" value="InterPro"/>
</dbReference>
<dbReference type="GO" id="GO:0046677">
    <property type="term" value="P:response to antibiotic"/>
    <property type="evidence" value="ECO:0007669"/>
    <property type="project" value="InterPro"/>
</dbReference>
<keyword evidence="4" id="KW-0804">Transcription</keyword>
<dbReference type="GO" id="GO:0003700">
    <property type="term" value="F:DNA-binding transcription factor activity"/>
    <property type="evidence" value="ECO:0007669"/>
    <property type="project" value="TreeGrafter"/>
</dbReference>
<dbReference type="InterPro" id="IPR009057">
    <property type="entry name" value="Homeodomain-like_sf"/>
</dbReference>
<evidence type="ECO:0000313" key="7">
    <source>
        <dbReference type="EMBL" id="PRY39010.1"/>
    </source>
</evidence>
<dbReference type="PROSITE" id="PS50977">
    <property type="entry name" value="HTH_TETR_2"/>
    <property type="match status" value="1"/>
</dbReference>
<dbReference type="PRINTS" id="PR00400">
    <property type="entry name" value="TETREPRESSOR"/>
</dbReference>
<dbReference type="Gene3D" id="1.10.10.60">
    <property type="entry name" value="Homeodomain-like"/>
    <property type="match status" value="1"/>
</dbReference>
<evidence type="ECO:0000256" key="3">
    <source>
        <dbReference type="ARBA" id="ARBA00023125"/>
    </source>
</evidence>
<comment type="caution">
    <text evidence="7">The sequence shown here is derived from an EMBL/GenBank/DDBJ whole genome shotgun (WGS) entry which is preliminary data.</text>
</comment>
<dbReference type="InterPro" id="IPR004111">
    <property type="entry name" value="Repressor_TetR_C"/>
</dbReference>
<dbReference type="EMBL" id="PVTF01000008">
    <property type="protein sequence ID" value="PRY39010.1"/>
    <property type="molecule type" value="Genomic_DNA"/>
</dbReference>
<evidence type="ECO:0000256" key="1">
    <source>
        <dbReference type="ARBA" id="ARBA00022491"/>
    </source>
</evidence>
<evidence type="ECO:0000259" key="6">
    <source>
        <dbReference type="PROSITE" id="PS50977"/>
    </source>
</evidence>
<dbReference type="Gene3D" id="1.10.357.10">
    <property type="entry name" value="Tetracycline Repressor, domain 2"/>
    <property type="match status" value="1"/>
</dbReference>
<keyword evidence="8" id="KW-1185">Reference proteome</keyword>
<dbReference type="PANTHER" id="PTHR30055">
    <property type="entry name" value="HTH-TYPE TRANSCRIPTIONAL REGULATOR RUTR"/>
    <property type="match status" value="1"/>
</dbReference>
<dbReference type="Pfam" id="PF00440">
    <property type="entry name" value="TetR_N"/>
    <property type="match status" value="1"/>
</dbReference>
<proteinExistence type="predicted"/>
<dbReference type="Pfam" id="PF02909">
    <property type="entry name" value="TetR_C_1"/>
    <property type="match status" value="1"/>
</dbReference>
<dbReference type="AlphaFoldDB" id="A0A2T0T016"/>
<dbReference type="SUPFAM" id="SSF46689">
    <property type="entry name" value="Homeodomain-like"/>
    <property type="match status" value="1"/>
</dbReference>
<dbReference type="InterPro" id="IPR050109">
    <property type="entry name" value="HTH-type_TetR-like_transc_reg"/>
</dbReference>
<evidence type="ECO:0000256" key="4">
    <source>
        <dbReference type="ARBA" id="ARBA00023163"/>
    </source>
</evidence>
<dbReference type="Proteomes" id="UP000239494">
    <property type="component" value="Unassembled WGS sequence"/>
</dbReference>
<dbReference type="InterPro" id="IPR036271">
    <property type="entry name" value="Tet_transcr_reg_TetR-rel_C_sf"/>
</dbReference>
<keyword evidence="3 5" id="KW-0238">DNA-binding</keyword>
<keyword evidence="1" id="KW-0678">Repressor</keyword>
<accession>A0A2T0T016</accession>
<dbReference type="PRINTS" id="PR00455">
    <property type="entry name" value="HTHTETR"/>
</dbReference>
<dbReference type="RefSeq" id="WP_106190417.1">
    <property type="nucleotide sequence ID" value="NZ_PVTF01000008.1"/>
</dbReference>
<protein>
    <submittedName>
        <fullName evidence="7">TetR family transcriptional regulator</fullName>
    </submittedName>
</protein>
<evidence type="ECO:0000313" key="8">
    <source>
        <dbReference type="Proteomes" id="UP000239494"/>
    </source>
</evidence>
<reference evidence="7 8" key="1">
    <citation type="submission" date="2018-03" db="EMBL/GenBank/DDBJ databases">
        <title>Genomic Encyclopedia of Archaeal and Bacterial Type Strains, Phase II (KMG-II): from individual species to whole genera.</title>
        <authorList>
            <person name="Goeker M."/>
        </authorList>
    </citation>
    <scope>NUCLEOTIDE SEQUENCE [LARGE SCALE GENOMIC DNA]</scope>
    <source>
        <strain evidence="7 8">DSM 44720</strain>
    </source>
</reference>
<dbReference type="OrthoDB" id="329481at2"/>
<dbReference type="InterPro" id="IPR003012">
    <property type="entry name" value="Tet_transcr_reg_TetR"/>
</dbReference>